<dbReference type="Pfam" id="PF17642">
    <property type="entry name" value="TssD"/>
    <property type="match status" value="1"/>
</dbReference>
<evidence type="ECO:0000313" key="1">
    <source>
        <dbReference type="EMBL" id="KMQ60278.1"/>
    </source>
</evidence>
<sequence length="137" mass="14989">MMAANSRGILKFNNGEGQKLLKLNYSVSRSTDVSGRVASDPSNALIKVTVEATEKSDILESLLNGKYKPTTGEVTFNKSHEEGTLTTLKWENGYVIQHEVDFDAVDSNSMLISFVVSAEVITLGNSEYRGMWPSSGH</sequence>
<comment type="caution">
    <text evidence="1">The sequence shown here is derived from an EMBL/GenBank/DDBJ whole genome shotgun (WGS) entry which is preliminary data.</text>
</comment>
<dbReference type="GO" id="GO:0033104">
    <property type="term" value="C:type VI protein secretion system complex"/>
    <property type="evidence" value="ECO:0007669"/>
    <property type="project" value="InterPro"/>
</dbReference>
<dbReference type="Proteomes" id="UP000036261">
    <property type="component" value="Unassembled WGS sequence"/>
</dbReference>
<dbReference type="PATRIC" id="fig|558151.6.peg.3986"/>
<accession>A0A0J7I1I5</accession>
<dbReference type="InterPro" id="IPR041408">
    <property type="entry name" value="Hcp_Tssd"/>
</dbReference>
<proteinExistence type="predicted"/>
<evidence type="ECO:0000313" key="2">
    <source>
        <dbReference type="Proteomes" id="UP000036261"/>
    </source>
</evidence>
<dbReference type="STRING" id="558151.ACM46_18915"/>
<organism evidence="1 2">
    <name type="scientific">Chryseobacterium angstadtii</name>
    <dbReference type="NCBI Taxonomy" id="558151"/>
    <lineage>
        <taxon>Bacteria</taxon>
        <taxon>Pseudomonadati</taxon>
        <taxon>Bacteroidota</taxon>
        <taxon>Flavobacteriia</taxon>
        <taxon>Flavobacteriales</taxon>
        <taxon>Weeksellaceae</taxon>
        <taxon>Chryseobacterium group</taxon>
        <taxon>Chryseobacterium</taxon>
    </lineage>
</organism>
<protein>
    <recommendedName>
        <fullName evidence="3">Type VI secretion system needle protein Hcp</fullName>
    </recommendedName>
</protein>
<dbReference type="EMBL" id="LFND01000006">
    <property type="protein sequence ID" value="KMQ60278.1"/>
    <property type="molecule type" value="Genomic_DNA"/>
</dbReference>
<dbReference type="AlphaFoldDB" id="A0A0J7I1I5"/>
<reference evidence="1 2" key="1">
    <citation type="journal article" date="2013" name="Int. J. Syst. Evol. Microbiol.">
        <title>Chryseobacterium angstadtii sp. nov., isolated from a newt tank.</title>
        <authorList>
            <person name="Kirk K.E."/>
            <person name="Hoffman J.A."/>
            <person name="Smith K.A."/>
            <person name="Strahan B.L."/>
            <person name="Failor K.C."/>
            <person name="Krebs J.E."/>
            <person name="Gale A.N."/>
            <person name="Do T.D."/>
            <person name="Sontag T.C."/>
            <person name="Batties A.M."/>
            <person name="Mistiszyn K."/>
            <person name="Newman J.D."/>
        </authorList>
    </citation>
    <scope>NUCLEOTIDE SEQUENCE [LARGE SCALE GENOMIC DNA]</scope>
    <source>
        <strain evidence="1 2">KM</strain>
    </source>
</reference>
<name>A0A0J7I1I5_9FLAO</name>
<gene>
    <name evidence="1" type="ORF">ACM46_18915</name>
</gene>
<evidence type="ECO:0008006" key="3">
    <source>
        <dbReference type="Google" id="ProtNLM"/>
    </source>
</evidence>
<dbReference type="OrthoDB" id="1253828at2"/>
<keyword evidence="2" id="KW-1185">Reference proteome</keyword>